<evidence type="ECO:0000256" key="3">
    <source>
        <dbReference type="ARBA" id="ARBA00023125"/>
    </source>
</evidence>
<evidence type="ECO:0000313" key="10">
    <source>
        <dbReference type="Proteomes" id="UP000559256"/>
    </source>
</evidence>
<dbReference type="CDD" id="cd07977">
    <property type="entry name" value="TFIIE_beta_winged_helix"/>
    <property type="match status" value="1"/>
</dbReference>
<keyword evidence="2" id="KW-0805">Transcription regulation</keyword>
<name>A0A8H5D3F9_9AGAR</name>
<evidence type="ECO:0000256" key="2">
    <source>
        <dbReference type="ARBA" id="ARBA00023015"/>
    </source>
</evidence>
<sequence length="614" mass="69465">MSYEPERYRETPLLSPSSDYIQRHLGHINTSLSAYTFCYNEEQRLIPLIPISAPSKTKKPLIHVRILGWMFVFTRTDYMLVELSKSVLSCNGLPEKYHELGRFFLNFWIRPFRKYKGRTPNVSGHVSRPSFDHVAEAVKVELEPSPKDHSTAKANALIRDGYRCILTGRYDKSSVMSIRELRNQMDEGQLGVPGVTRCAHIIPSSTNLDIETCQKKENYAANAWAVLQRFGYGDYHDSFDTLQLWFEPLGENRYKIGTIMPIIFQEVPREITLTNHMPNHLLSMPSERYLALHTTCAKVANMSAAAEYLDELDRDRLLKWSAVKDQAAFKSVLHRQDYTSWHSQPPPLDSSSTTTTAEGEASSSTKKKRPKSNIVYSQPADTGTGTNVNTQLVYAVSHLKSTHNPMRLQDLAILTSTPLDTDLVLLEKFRAHDRVQWDPKTDLYSYKHEFNFRNKAALLTEIQRHTRKGGGIPVRALKESWKEAPSAIEELEKEGEVLVTRTQKDGQLKMVFWNEIKPNEESGGVPVEKEFQDLWHELKVPNEVDLLKQLTSEGLQATTAAAGPAPKGPTAKGKKGKRGGAPKSRQVRITNTHLKGEIDLSRDWAPEKGPGGKT</sequence>
<accession>A0A8H5D3F9</accession>
<feature type="domain" description="TFIIE beta" evidence="8">
    <location>
        <begin position="376"/>
        <end position="453"/>
    </location>
</feature>
<dbReference type="Proteomes" id="UP000559256">
    <property type="component" value="Unassembled WGS sequence"/>
</dbReference>
<reference evidence="9 10" key="1">
    <citation type="journal article" date="2020" name="ISME J.">
        <title>Uncovering the hidden diversity of litter-decomposition mechanisms in mushroom-forming fungi.</title>
        <authorList>
            <person name="Floudas D."/>
            <person name="Bentzer J."/>
            <person name="Ahren D."/>
            <person name="Johansson T."/>
            <person name="Persson P."/>
            <person name="Tunlid A."/>
        </authorList>
    </citation>
    <scope>NUCLEOTIDE SEQUENCE [LARGE SCALE GENOMIC DNA]</scope>
    <source>
        <strain evidence="9 10">CBS 291.85</strain>
    </source>
</reference>
<comment type="subcellular location">
    <subcellularLocation>
        <location evidence="1">Nucleus</location>
    </subcellularLocation>
</comment>
<dbReference type="AlphaFoldDB" id="A0A8H5D3F9"/>
<feature type="compositionally biased region" description="Low complexity" evidence="7">
    <location>
        <begin position="350"/>
        <end position="364"/>
    </location>
</feature>
<dbReference type="PROSITE" id="PS51351">
    <property type="entry name" value="TFIIE_BETA_C"/>
    <property type="match status" value="1"/>
</dbReference>
<keyword evidence="10" id="KW-1185">Reference proteome</keyword>
<keyword evidence="4" id="KW-0804">Transcription</keyword>
<evidence type="ECO:0000256" key="7">
    <source>
        <dbReference type="SAM" id="MobiDB-lite"/>
    </source>
</evidence>
<dbReference type="EMBL" id="JAACJM010000065">
    <property type="protein sequence ID" value="KAF5352954.1"/>
    <property type="molecule type" value="Genomic_DNA"/>
</dbReference>
<comment type="function">
    <text evidence="6">Recruits TFIIH to the initiation complex and stimulates the RNA polymerase II C-terminal domain kinase and DNA-dependent ATPase activities of TFIIH. Both TFIIH and TFIIE are required for promoter clearance by RNA polymerase.</text>
</comment>
<evidence type="ECO:0000256" key="1">
    <source>
        <dbReference type="ARBA" id="ARBA00004123"/>
    </source>
</evidence>
<dbReference type="GO" id="GO:0001097">
    <property type="term" value="F:TFIIH-class transcription factor complex binding"/>
    <property type="evidence" value="ECO:0007669"/>
    <property type="project" value="TreeGrafter"/>
</dbReference>
<gene>
    <name evidence="9" type="ORF">D9758_007923</name>
</gene>
<dbReference type="GO" id="GO:0003677">
    <property type="term" value="F:DNA binding"/>
    <property type="evidence" value="ECO:0007669"/>
    <property type="project" value="UniProtKB-KW"/>
</dbReference>
<dbReference type="InterPro" id="IPR003166">
    <property type="entry name" value="TFIIE_bsu_DNA-bd"/>
</dbReference>
<feature type="compositionally biased region" description="Basic and acidic residues" evidence="7">
    <location>
        <begin position="594"/>
        <end position="606"/>
    </location>
</feature>
<comment type="caution">
    <text evidence="9">The sequence shown here is derived from an EMBL/GenBank/DDBJ whole genome shotgun (WGS) entry which is preliminary data.</text>
</comment>
<feature type="region of interest" description="Disordered" evidence="7">
    <location>
        <begin position="339"/>
        <end position="382"/>
    </location>
</feature>
<feature type="region of interest" description="Disordered" evidence="7">
    <location>
        <begin position="557"/>
        <end position="614"/>
    </location>
</feature>
<evidence type="ECO:0000313" key="9">
    <source>
        <dbReference type="EMBL" id="KAF5352954.1"/>
    </source>
</evidence>
<dbReference type="GO" id="GO:0006367">
    <property type="term" value="P:transcription initiation at RNA polymerase II promoter"/>
    <property type="evidence" value="ECO:0007669"/>
    <property type="project" value="InterPro"/>
</dbReference>
<proteinExistence type="predicted"/>
<dbReference type="InterPro" id="IPR040501">
    <property type="entry name" value="TFA2_Winged_2"/>
</dbReference>
<feature type="compositionally biased region" description="Low complexity" evidence="7">
    <location>
        <begin position="557"/>
        <end position="571"/>
    </location>
</feature>
<evidence type="ECO:0000256" key="6">
    <source>
        <dbReference type="ARBA" id="ARBA00025581"/>
    </source>
</evidence>
<keyword evidence="3" id="KW-0238">DNA-binding</keyword>
<dbReference type="OrthoDB" id="3907302at2759"/>
<dbReference type="Pfam" id="PF02186">
    <property type="entry name" value="TFIIE_beta"/>
    <property type="match status" value="1"/>
</dbReference>
<evidence type="ECO:0000259" key="8">
    <source>
        <dbReference type="PROSITE" id="PS51351"/>
    </source>
</evidence>
<organism evidence="9 10">
    <name type="scientific">Tetrapyrgos nigripes</name>
    <dbReference type="NCBI Taxonomy" id="182062"/>
    <lineage>
        <taxon>Eukaryota</taxon>
        <taxon>Fungi</taxon>
        <taxon>Dikarya</taxon>
        <taxon>Basidiomycota</taxon>
        <taxon>Agaricomycotina</taxon>
        <taxon>Agaricomycetes</taxon>
        <taxon>Agaricomycetidae</taxon>
        <taxon>Agaricales</taxon>
        <taxon>Marasmiineae</taxon>
        <taxon>Marasmiaceae</taxon>
        <taxon>Tetrapyrgos</taxon>
    </lineage>
</organism>
<dbReference type="PANTHER" id="PTHR12716:SF8">
    <property type="entry name" value="TRANSCRIPTION INITIATION FACTOR IIE SUBUNIT BETA"/>
    <property type="match status" value="1"/>
</dbReference>
<dbReference type="Pfam" id="PF18121">
    <property type="entry name" value="TFA2_Winged_2"/>
    <property type="match status" value="1"/>
</dbReference>
<dbReference type="InterPro" id="IPR016656">
    <property type="entry name" value="TFIIE-bsu"/>
</dbReference>
<dbReference type="PANTHER" id="PTHR12716">
    <property type="entry name" value="TRANSCRIPTION INITIATION FACTOR IIE, BETA SUBUNIT"/>
    <property type="match status" value="1"/>
</dbReference>
<protein>
    <recommendedName>
        <fullName evidence="8">TFIIE beta domain-containing protein</fullName>
    </recommendedName>
</protein>
<evidence type="ECO:0000256" key="4">
    <source>
        <dbReference type="ARBA" id="ARBA00023163"/>
    </source>
</evidence>
<keyword evidence="5" id="KW-0539">Nucleus</keyword>
<dbReference type="GO" id="GO:0005673">
    <property type="term" value="C:transcription factor TFIIE complex"/>
    <property type="evidence" value="ECO:0007669"/>
    <property type="project" value="InterPro"/>
</dbReference>
<evidence type="ECO:0000256" key="5">
    <source>
        <dbReference type="ARBA" id="ARBA00023242"/>
    </source>
</evidence>